<evidence type="ECO:0008006" key="4">
    <source>
        <dbReference type="Google" id="ProtNLM"/>
    </source>
</evidence>
<feature type="signal peptide" evidence="1">
    <location>
        <begin position="1"/>
        <end position="23"/>
    </location>
</feature>
<dbReference type="EMBL" id="CP031376">
    <property type="protein sequence ID" value="AXK51771.1"/>
    <property type="molecule type" value="Genomic_DNA"/>
</dbReference>
<gene>
    <name evidence="2" type="ORF">SALLE_v1c11010</name>
</gene>
<dbReference type="NCBIfam" id="NF038029">
    <property type="entry name" value="LP_plasma"/>
    <property type="match status" value="1"/>
</dbReference>
<dbReference type="Proteomes" id="UP000254792">
    <property type="component" value="Chromosome"/>
</dbReference>
<dbReference type="AlphaFoldDB" id="A0A345Z592"/>
<accession>A0A345Z592</accession>
<reference evidence="2 3" key="1">
    <citation type="submission" date="2018-07" db="EMBL/GenBank/DDBJ databases">
        <title>Complete genome sequence of Spiroplasma alleghenense PLHS-1 (ATCC 51752).</title>
        <authorList>
            <person name="Chou L."/>
            <person name="Lee T.-Y."/>
            <person name="Tsai Y.-M."/>
            <person name="Kuo C.-H."/>
        </authorList>
    </citation>
    <scope>NUCLEOTIDE SEQUENCE [LARGE SCALE GENOMIC DNA]</scope>
    <source>
        <strain evidence="2 3">PLHS-1</strain>
    </source>
</reference>
<sequence length="593" mass="67923">MKKLLSILAASTLIVSTPLSVVACGKTKDEVDGEFDFVYLQKELRNSVQEIFNANLKKDFDDYLFVSESNGNEKVDYPFGDKGIEWFIEFQEKLGDKESLEYIEVRKDISQIIRWENVESEISQKILTNINYKPILVDNKTPLRDGYEIKDMSFKTNGSDSFVVNIEIGANFYYLDETGQMVNDNLNNYKTSINIMKNSEDEVILNETKDTYVDEINSVENANSFLIESDTGRLEKTAALIDNKNDSNPIFKQLDSIIDSIDSSLEGVTINKDYKINTNKENIVDASLSEQRPKYKIGVSQYGSTYFTKALEGKPGAEQEFIDLCSMNKSKVLENTTRNRIENIEELAAKHGDFAEVINSYNLEYNLRYSSAGKLFESSLKRNNFKLNPEEDRSYIALFRASIENVSFTYNESVYELPTEQIVIKQRPKIGNSKDLYAKFISDAFYFNKLLFGFEEGWSLTDNPDYKYYLKKPESWKDIEPRTVMSAPDAMDDLVAANREAAAFLEPLDLHVAADNNSYGINYATEASFNEDGELYFWDSANNVKNLNSIKVSFYSPEFIEIRQGKLFFGFNVRGDVSTYTTPYETPTKWILK</sequence>
<evidence type="ECO:0000256" key="1">
    <source>
        <dbReference type="SAM" id="SignalP"/>
    </source>
</evidence>
<dbReference type="OrthoDB" id="390526at2"/>
<protein>
    <recommendedName>
        <fullName evidence="4">Lipoprotein</fullName>
    </recommendedName>
</protein>
<evidence type="ECO:0000313" key="2">
    <source>
        <dbReference type="EMBL" id="AXK51771.1"/>
    </source>
</evidence>
<dbReference type="KEGG" id="salx:SALLE_v1c11010"/>
<dbReference type="RefSeq" id="WP_115558655.1">
    <property type="nucleotide sequence ID" value="NZ_CP031376.1"/>
</dbReference>
<dbReference type="InterPro" id="IPR054816">
    <property type="entry name" value="Lipoprotein_mollicutes-type_CS"/>
</dbReference>
<keyword evidence="3" id="KW-1185">Reference proteome</keyword>
<organism evidence="2 3">
    <name type="scientific">Spiroplasma alleghenense</name>
    <dbReference type="NCBI Taxonomy" id="216931"/>
    <lineage>
        <taxon>Bacteria</taxon>
        <taxon>Bacillati</taxon>
        <taxon>Mycoplasmatota</taxon>
        <taxon>Mollicutes</taxon>
        <taxon>Entomoplasmatales</taxon>
        <taxon>Spiroplasmataceae</taxon>
        <taxon>Spiroplasma</taxon>
    </lineage>
</organism>
<evidence type="ECO:0000313" key="3">
    <source>
        <dbReference type="Proteomes" id="UP000254792"/>
    </source>
</evidence>
<keyword evidence="1" id="KW-0732">Signal</keyword>
<proteinExistence type="predicted"/>
<name>A0A345Z592_9MOLU</name>
<feature type="chain" id="PRO_5016700932" description="Lipoprotein" evidence="1">
    <location>
        <begin position="24"/>
        <end position="593"/>
    </location>
</feature>
<dbReference type="PROSITE" id="PS51257">
    <property type="entry name" value="PROKAR_LIPOPROTEIN"/>
    <property type="match status" value="1"/>
</dbReference>